<evidence type="ECO:0000256" key="6">
    <source>
        <dbReference type="ARBA" id="ARBA00022984"/>
    </source>
</evidence>
<reference evidence="13" key="1">
    <citation type="submission" date="2020-01" db="EMBL/GenBank/DDBJ databases">
        <authorList>
            <person name="Meier V. D."/>
            <person name="Meier V D."/>
        </authorList>
    </citation>
    <scope>NUCLEOTIDE SEQUENCE</scope>
    <source>
        <strain evidence="13">HLG_WM_MAG_12</strain>
    </source>
</reference>
<comment type="similarity">
    <text evidence="10">Belongs to the glycosyltransferase 28 family. MurG subfamily.</text>
</comment>
<evidence type="ECO:0000256" key="9">
    <source>
        <dbReference type="ARBA" id="ARBA00023316"/>
    </source>
</evidence>
<dbReference type="GO" id="GO:0051301">
    <property type="term" value="P:cell division"/>
    <property type="evidence" value="ECO:0007669"/>
    <property type="project" value="UniProtKB-KW"/>
</dbReference>
<keyword evidence="8 10" id="KW-0131">Cell cycle</keyword>
<dbReference type="GO" id="GO:0009252">
    <property type="term" value="P:peptidoglycan biosynthetic process"/>
    <property type="evidence" value="ECO:0007669"/>
    <property type="project" value="UniProtKB-UniRule"/>
</dbReference>
<feature type="domain" description="Glycosyltransferase family 28 N-terminal" evidence="11">
    <location>
        <begin position="2"/>
        <end position="140"/>
    </location>
</feature>
<evidence type="ECO:0000256" key="3">
    <source>
        <dbReference type="ARBA" id="ARBA00022676"/>
    </source>
</evidence>
<dbReference type="Pfam" id="PF04101">
    <property type="entry name" value="Glyco_tran_28_C"/>
    <property type="match status" value="1"/>
</dbReference>
<evidence type="ECO:0000256" key="8">
    <source>
        <dbReference type="ARBA" id="ARBA00023306"/>
    </source>
</evidence>
<keyword evidence="5 10" id="KW-0133">Cell shape</keyword>
<comment type="caution">
    <text evidence="10">Lacks conserved residue(s) required for the propagation of feature annotation.</text>
</comment>
<dbReference type="GO" id="GO:0008360">
    <property type="term" value="P:regulation of cell shape"/>
    <property type="evidence" value="ECO:0007669"/>
    <property type="project" value="UniProtKB-KW"/>
</dbReference>
<keyword evidence="2 10" id="KW-0132">Cell division</keyword>
<dbReference type="UniPathway" id="UPA00219"/>
<keyword evidence="4 10" id="KW-0808">Transferase</keyword>
<dbReference type="InterPro" id="IPR006009">
    <property type="entry name" value="GlcNAc_MurG"/>
</dbReference>
<evidence type="ECO:0000256" key="5">
    <source>
        <dbReference type="ARBA" id="ARBA00022960"/>
    </source>
</evidence>
<name>A0A6S6T254_9BACT</name>
<comment type="subcellular location">
    <subcellularLocation>
        <location evidence="10">Cell membrane</location>
        <topology evidence="10">Peripheral membrane protein</topology>
        <orientation evidence="10">Cytoplasmic side</orientation>
    </subcellularLocation>
</comment>
<comment type="catalytic activity">
    <reaction evidence="10">
        <text>di-trans,octa-cis-undecaprenyl diphospho-N-acetyl-alpha-D-muramoyl-L-alanyl-D-glutamyl-meso-2,6-diaminopimeloyl-D-alanyl-D-alanine + UDP-N-acetyl-alpha-D-glucosamine = di-trans,octa-cis-undecaprenyl diphospho-[N-acetyl-alpha-D-glucosaminyl-(1-&gt;4)]-N-acetyl-alpha-D-muramoyl-L-alanyl-D-glutamyl-meso-2,6-diaminopimeloyl-D-alanyl-D-alanine + UDP + H(+)</text>
        <dbReference type="Rhea" id="RHEA:31227"/>
        <dbReference type="ChEBI" id="CHEBI:15378"/>
        <dbReference type="ChEBI" id="CHEBI:57705"/>
        <dbReference type="ChEBI" id="CHEBI:58223"/>
        <dbReference type="ChEBI" id="CHEBI:61387"/>
        <dbReference type="ChEBI" id="CHEBI:61388"/>
        <dbReference type="EC" id="2.4.1.227"/>
    </reaction>
</comment>
<dbReference type="PANTHER" id="PTHR21015">
    <property type="entry name" value="UDP-N-ACETYLGLUCOSAMINE--N-ACETYLMURAMYL-(PENTAPEPTIDE) PYROPHOSPHORYL-UNDECAPRENOL N-ACETYLGLUCOSAMINE TRANSFERASE 1"/>
    <property type="match status" value="1"/>
</dbReference>
<evidence type="ECO:0000259" key="11">
    <source>
        <dbReference type="Pfam" id="PF03033"/>
    </source>
</evidence>
<evidence type="ECO:0000256" key="1">
    <source>
        <dbReference type="ARBA" id="ARBA00022475"/>
    </source>
</evidence>
<dbReference type="CDD" id="cd03785">
    <property type="entry name" value="GT28_MurG"/>
    <property type="match status" value="1"/>
</dbReference>
<dbReference type="HAMAP" id="MF_00033">
    <property type="entry name" value="MurG"/>
    <property type="match status" value="1"/>
</dbReference>
<evidence type="ECO:0000256" key="2">
    <source>
        <dbReference type="ARBA" id="ARBA00022618"/>
    </source>
</evidence>
<dbReference type="EC" id="2.4.1.227" evidence="10"/>
<protein>
    <recommendedName>
        <fullName evidence="10">UDP-N-acetylglucosamine--N-acetylmuramyl-(pentapeptide) pyrophosphoryl-undecaprenol N-acetylglucosamine transferase</fullName>
        <ecNumber evidence="10">2.4.1.227</ecNumber>
    </recommendedName>
    <alternativeName>
        <fullName evidence="10">Undecaprenyl-PP-MurNAc-pentapeptide-UDPGlcNAc GlcNAc transferase</fullName>
    </alternativeName>
</protein>
<dbReference type="Pfam" id="PF03033">
    <property type="entry name" value="Glyco_transf_28"/>
    <property type="match status" value="1"/>
</dbReference>
<accession>A0A6S6T254</accession>
<feature type="binding site" evidence="10">
    <location>
        <position position="123"/>
    </location>
    <ligand>
        <name>UDP-N-acetyl-alpha-D-glucosamine</name>
        <dbReference type="ChEBI" id="CHEBI:57705"/>
    </ligand>
</feature>
<keyword evidence="1 10" id="KW-1003">Cell membrane</keyword>
<evidence type="ECO:0000256" key="7">
    <source>
        <dbReference type="ARBA" id="ARBA00023136"/>
    </source>
</evidence>
<organism evidence="13">
    <name type="scientific">uncultured Campylobacterales bacterium</name>
    <dbReference type="NCBI Taxonomy" id="352960"/>
    <lineage>
        <taxon>Bacteria</taxon>
        <taxon>Pseudomonadati</taxon>
        <taxon>Campylobacterota</taxon>
        <taxon>Epsilonproteobacteria</taxon>
        <taxon>Campylobacterales</taxon>
        <taxon>environmental samples</taxon>
    </lineage>
</organism>
<keyword evidence="3 10" id="KW-0328">Glycosyltransferase</keyword>
<dbReference type="InterPro" id="IPR004276">
    <property type="entry name" value="GlycoTrans_28_N"/>
</dbReference>
<dbReference type="EMBL" id="CACVAW010000062">
    <property type="protein sequence ID" value="CAA6814861.1"/>
    <property type="molecule type" value="Genomic_DNA"/>
</dbReference>
<keyword evidence="7 10" id="KW-0472">Membrane</keyword>
<dbReference type="AlphaFoldDB" id="A0A6S6T254"/>
<comment type="function">
    <text evidence="10">Cell wall formation. Catalyzes the transfer of a GlcNAc subunit on undecaprenyl-pyrophosphoryl-MurNAc-pentapeptide (lipid intermediate I) to form undecaprenyl-pyrophosphoryl-MurNAc-(pentapeptide)GlcNAc (lipid intermediate II).</text>
</comment>
<keyword evidence="6 10" id="KW-0573">Peptidoglycan synthesis</keyword>
<gene>
    <name evidence="10" type="primary">murG</name>
    <name evidence="13" type="ORF">HELGO_WM25089</name>
</gene>
<evidence type="ECO:0000256" key="4">
    <source>
        <dbReference type="ARBA" id="ARBA00022679"/>
    </source>
</evidence>
<dbReference type="GO" id="GO:0005886">
    <property type="term" value="C:plasma membrane"/>
    <property type="evidence" value="ECO:0007669"/>
    <property type="project" value="UniProtKB-SubCell"/>
</dbReference>
<keyword evidence="9 10" id="KW-0961">Cell wall biogenesis/degradation</keyword>
<evidence type="ECO:0000313" key="13">
    <source>
        <dbReference type="EMBL" id="CAA6814861.1"/>
    </source>
</evidence>
<dbReference type="SUPFAM" id="SSF53756">
    <property type="entry name" value="UDP-Glycosyltransferase/glycogen phosphorylase"/>
    <property type="match status" value="1"/>
</dbReference>
<feature type="binding site" evidence="10">
    <location>
        <begin position="9"/>
        <end position="11"/>
    </location>
    <ligand>
        <name>UDP-N-acetyl-alpha-D-glucosamine</name>
        <dbReference type="ChEBI" id="CHEBI:57705"/>
    </ligand>
</feature>
<evidence type="ECO:0000259" key="12">
    <source>
        <dbReference type="Pfam" id="PF04101"/>
    </source>
</evidence>
<dbReference type="GO" id="GO:0005975">
    <property type="term" value="P:carbohydrate metabolic process"/>
    <property type="evidence" value="ECO:0007669"/>
    <property type="project" value="InterPro"/>
</dbReference>
<feature type="domain" description="Glycosyl transferase family 28 C-terminal" evidence="12">
    <location>
        <begin position="170"/>
        <end position="307"/>
    </location>
</feature>
<feature type="binding site" evidence="10">
    <location>
        <position position="274"/>
    </location>
    <ligand>
        <name>UDP-N-acetyl-alpha-D-glucosamine</name>
        <dbReference type="ChEBI" id="CHEBI:57705"/>
    </ligand>
</feature>
<dbReference type="GO" id="GO:0071555">
    <property type="term" value="P:cell wall organization"/>
    <property type="evidence" value="ECO:0007669"/>
    <property type="project" value="UniProtKB-KW"/>
</dbReference>
<dbReference type="PANTHER" id="PTHR21015:SF22">
    <property type="entry name" value="GLYCOSYLTRANSFERASE"/>
    <property type="match status" value="1"/>
</dbReference>
<dbReference type="GO" id="GO:0050511">
    <property type="term" value="F:undecaprenyldiphospho-muramoylpentapeptide beta-N-acetylglucosaminyltransferase activity"/>
    <property type="evidence" value="ECO:0007669"/>
    <property type="project" value="UniProtKB-UniRule"/>
</dbReference>
<proteinExistence type="inferred from homology"/>
<evidence type="ECO:0000256" key="10">
    <source>
        <dbReference type="HAMAP-Rule" id="MF_00033"/>
    </source>
</evidence>
<feature type="binding site" evidence="10">
    <location>
        <position position="176"/>
    </location>
    <ligand>
        <name>UDP-N-acetyl-alpha-D-glucosamine</name>
        <dbReference type="ChEBI" id="CHEBI:57705"/>
    </ligand>
</feature>
<dbReference type="InterPro" id="IPR007235">
    <property type="entry name" value="Glyco_trans_28_C"/>
</dbReference>
<dbReference type="Gene3D" id="3.40.50.2000">
    <property type="entry name" value="Glycogen Phosphorylase B"/>
    <property type="match status" value="2"/>
</dbReference>
<sequence length="334" mass="37944">MIVITGGGTGGHLSIAKSLKEELNTRGIKPIFIGSANGQDRLWFQNDDGFEEKYFFDVRGVTNKKYLGKIISLLKILYFSFKCLFIFRKHKIKKIVCVGGYSAAAASLASILGFKKLYIHEQNSKVGSLNKLLKPFAKEFFSSYITPSTPYPVAQKYFDIYRVRKNIKRVIFLGGSQGAKSINDFAIKLAPYLQLQDIDIIHQTGSRDFERIKKEYESLNIEVDIFAFSNELESKLQMSDFAVSRSGAGTMWELVASGVPTLFVPYPYASANHQYYNALDLFEKNLVFLMKDNELDVEVFKSYLKDDYIEISEKLKGILSNNGTKKIIDIILER</sequence>
<comment type="pathway">
    <text evidence="10">Cell wall biogenesis; peptidoglycan biosynthesis.</text>
</comment>